<dbReference type="Gene3D" id="1.10.10.10">
    <property type="entry name" value="Winged helix-like DNA-binding domain superfamily/Winged helix DNA-binding domain"/>
    <property type="match status" value="1"/>
</dbReference>
<proteinExistence type="predicted"/>
<protein>
    <submittedName>
        <fullName evidence="3">PadR family transcriptional regulator</fullName>
    </submittedName>
</protein>
<name>A0AAW8T387_9ENTE</name>
<gene>
    <name evidence="4" type="ORF">P7D69_00745</name>
    <name evidence="3" type="ORF">P7D78_14910</name>
</gene>
<reference evidence="3" key="1">
    <citation type="submission" date="2023-03" db="EMBL/GenBank/DDBJ databases">
        <authorList>
            <person name="Shen W."/>
            <person name="Cai J."/>
        </authorList>
    </citation>
    <scope>NUCLEOTIDE SEQUENCE</scope>
    <source>
        <strain evidence="3">B646-2</strain>
        <strain evidence="4">Y15</strain>
    </source>
</reference>
<evidence type="ECO:0000259" key="1">
    <source>
        <dbReference type="Pfam" id="PF03551"/>
    </source>
</evidence>
<dbReference type="Proteomes" id="UP001249240">
    <property type="component" value="Unassembled WGS sequence"/>
</dbReference>
<comment type="caution">
    <text evidence="3">The sequence shown here is derived from an EMBL/GenBank/DDBJ whole genome shotgun (WGS) entry which is preliminary data.</text>
</comment>
<sequence>MNTISYVVLAMLVRSPLTGYELKRFLNLFWEAHHSQIYPTLKELRKQGLIEIIDIPDGKRKVYDITASGKKLVKEWVLIKSPTPSQKDEFLAKIFTISALDRDTAKFLIMERKQLFNEQLSEYSKVLNNLNDLTGEEYKKNFGRELIVERKIRLCKEELYWCEWAEEKIEEYFTE</sequence>
<dbReference type="Gene3D" id="6.10.140.190">
    <property type="match status" value="1"/>
</dbReference>
<dbReference type="EMBL" id="JARPXM010000017">
    <property type="protein sequence ID" value="MDT2539425.1"/>
    <property type="molecule type" value="Genomic_DNA"/>
</dbReference>
<evidence type="ECO:0000313" key="5">
    <source>
        <dbReference type="Proteomes" id="UP001249240"/>
    </source>
</evidence>
<evidence type="ECO:0000313" key="4">
    <source>
        <dbReference type="EMBL" id="MDT2542872.1"/>
    </source>
</evidence>
<organism evidence="3 5">
    <name type="scientific">Enterococcus raffinosus</name>
    <dbReference type="NCBI Taxonomy" id="71452"/>
    <lineage>
        <taxon>Bacteria</taxon>
        <taxon>Bacillati</taxon>
        <taxon>Bacillota</taxon>
        <taxon>Bacilli</taxon>
        <taxon>Lactobacillales</taxon>
        <taxon>Enterococcaceae</taxon>
        <taxon>Enterococcus</taxon>
    </lineage>
</organism>
<dbReference type="Proteomes" id="UP001254770">
    <property type="component" value="Unassembled WGS sequence"/>
</dbReference>
<dbReference type="SUPFAM" id="SSF46785">
    <property type="entry name" value="Winged helix' DNA-binding domain"/>
    <property type="match status" value="1"/>
</dbReference>
<evidence type="ECO:0000259" key="2">
    <source>
        <dbReference type="Pfam" id="PF10400"/>
    </source>
</evidence>
<dbReference type="InterPro" id="IPR005149">
    <property type="entry name" value="Tscrpt_reg_PadR_N"/>
</dbReference>
<feature type="domain" description="Transcription regulator PadR N-terminal" evidence="1">
    <location>
        <begin position="8"/>
        <end position="74"/>
    </location>
</feature>
<dbReference type="EMBL" id="JARPXL010000001">
    <property type="protein sequence ID" value="MDT2542872.1"/>
    <property type="molecule type" value="Genomic_DNA"/>
</dbReference>
<dbReference type="InterPro" id="IPR036390">
    <property type="entry name" value="WH_DNA-bd_sf"/>
</dbReference>
<dbReference type="AlphaFoldDB" id="A0AAW8T387"/>
<dbReference type="RefSeq" id="WP_028020330.1">
    <property type="nucleotide sequence ID" value="NZ_BAAAXM010000023.1"/>
</dbReference>
<dbReference type="Pfam" id="PF03551">
    <property type="entry name" value="PadR"/>
    <property type="match status" value="1"/>
</dbReference>
<accession>A0AAW8T387</accession>
<evidence type="ECO:0000313" key="3">
    <source>
        <dbReference type="EMBL" id="MDT2539425.1"/>
    </source>
</evidence>
<feature type="domain" description="Transcription regulator PadR C-terminal" evidence="2">
    <location>
        <begin position="87"/>
        <end position="169"/>
    </location>
</feature>
<dbReference type="PANTHER" id="PTHR43252">
    <property type="entry name" value="TRANSCRIPTIONAL REGULATOR YQJI"/>
    <property type="match status" value="1"/>
</dbReference>
<dbReference type="Pfam" id="PF10400">
    <property type="entry name" value="Vir_act_alpha_C"/>
    <property type="match status" value="1"/>
</dbReference>
<dbReference type="InterPro" id="IPR036388">
    <property type="entry name" value="WH-like_DNA-bd_sf"/>
</dbReference>
<dbReference type="PANTHER" id="PTHR43252:SF2">
    <property type="entry name" value="TRANSCRIPTION REGULATOR, PADR-LIKE FAMILY"/>
    <property type="match status" value="1"/>
</dbReference>
<dbReference type="InterPro" id="IPR018309">
    <property type="entry name" value="Tscrpt_reg_PadR_C"/>
</dbReference>